<dbReference type="PANTHER" id="PTHR43026">
    <property type="entry name" value="2-HYDROXYACID DEHYDROGENASE HOMOLOG 1-RELATED"/>
    <property type="match status" value="1"/>
</dbReference>
<dbReference type="SUPFAM" id="SSF52283">
    <property type="entry name" value="Formate/glycerate dehydrogenase catalytic domain-like"/>
    <property type="match status" value="1"/>
</dbReference>
<keyword evidence="3" id="KW-0520">NAD</keyword>
<dbReference type="Pfam" id="PF00389">
    <property type="entry name" value="2-Hacid_dh"/>
    <property type="match status" value="1"/>
</dbReference>
<gene>
    <name evidence="7" type="ORF">SAMN02745202_02241</name>
</gene>
<evidence type="ECO:0000259" key="5">
    <source>
        <dbReference type="Pfam" id="PF00389"/>
    </source>
</evidence>
<evidence type="ECO:0000256" key="1">
    <source>
        <dbReference type="ARBA" id="ARBA00005854"/>
    </source>
</evidence>
<dbReference type="InterPro" id="IPR006140">
    <property type="entry name" value="D-isomer_DH_NAD-bd"/>
</dbReference>
<dbReference type="InterPro" id="IPR006139">
    <property type="entry name" value="D-isomer_2_OHA_DH_cat_dom"/>
</dbReference>
<evidence type="ECO:0000313" key="8">
    <source>
        <dbReference type="Proteomes" id="UP000190065"/>
    </source>
</evidence>
<evidence type="ECO:0000313" key="7">
    <source>
        <dbReference type="EMBL" id="SKA14630.1"/>
    </source>
</evidence>
<feature type="domain" description="D-isomer specific 2-hydroxyacid dehydrogenase NAD-binding" evidence="6">
    <location>
        <begin position="110"/>
        <end position="298"/>
    </location>
</feature>
<evidence type="ECO:0000256" key="4">
    <source>
        <dbReference type="RuleBase" id="RU003719"/>
    </source>
</evidence>
<organism evidence="7 8">
    <name type="scientific">Segatella oulorum</name>
    <dbReference type="NCBI Taxonomy" id="28136"/>
    <lineage>
        <taxon>Bacteria</taxon>
        <taxon>Pseudomonadati</taxon>
        <taxon>Bacteroidota</taxon>
        <taxon>Bacteroidia</taxon>
        <taxon>Bacteroidales</taxon>
        <taxon>Prevotellaceae</taxon>
        <taxon>Segatella</taxon>
    </lineage>
</organism>
<reference evidence="7 8" key="1">
    <citation type="submission" date="2017-02" db="EMBL/GenBank/DDBJ databases">
        <authorList>
            <person name="Peterson S.W."/>
        </authorList>
    </citation>
    <scope>NUCLEOTIDE SEQUENCE [LARGE SCALE GENOMIC DNA]</scope>
    <source>
        <strain evidence="7 8">ATCC 43324</strain>
    </source>
</reference>
<dbReference type="GO" id="GO:0008720">
    <property type="term" value="F:D-lactate dehydrogenase (NAD+) activity"/>
    <property type="evidence" value="ECO:0007669"/>
    <property type="project" value="TreeGrafter"/>
</dbReference>
<dbReference type="STRING" id="28136.SAMN02745202_02241"/>
<evidence type="ECO:0000259" key="6">
    <source>
        <dbReference type="Pfam" id="PF02826"/>
    </source>
</evidence>
<dbReference type="Proteomes" id="UP000190065">
    <property type="component" value="Unassembled WGS sequence"/>
</dbReference>
<dbReference type="PROSITE" id="PS00670">
    <property type="entry name" value="D_2_HYDROXYACID_DH_2"/>
    <property type="match status" value="1"/>
</dbReference>
<dbReference type="InterPro" id="IPR029753">
    <property type="entry name" value="D-isomer_DH_CS"/>
</dbReference>
<dbReference type="GO" id="GO:0051287">
    <property type="term" value="F:NAD binding"/>
    <property type="evidence" value="ECO:0007669"/>
    <property type="project" value="InterPro"/>
</dbReference>
<dbReference type="CDD" id="cd12183">
    <property type="entry name" value="LDH_like_2"/>
    <property type="match status" value="1"/>
</dbReference>
<dbReference type="InterPro" id="IPR036291">
    <property type="entry name" value="NAD(P)-bd_dom_sf"/>
</dbReference>
<dbReference type="AlphaFoldDB" id="A0A1T4RF21"/>
<dbReference type="RefSeq" id="WP_025070811.1">
    <property type="nucleotide sequence ID" value="NZ_FUXK01000032.1"/>
</dbReference>
<evidence type="ECO:0000256" key="3">
    <source>
        <dbReference type="ARBA" id="ARBA00023027"/>
    </source>
</evidence>
<name>A0A1T4RF21_9BACT</name>
<protein>
    <submittedName>
        <fullName evidence="7">D-lactate dehydrogenase</fullName>
    </submittedName>
</protein>
<accession>A0A1T4RF21</accession>
<comment type="similarity">
    <text evidence="1 4">Belongs to the D-isomer specific 2-hydroxyacid dehydrogenase family.</text>
</comment>
<feature type="domain" description="D-isomer specific 2-hydroxyacid dehydrogenase catalytic" evidence="5">
    <location>
        <begin position="4"/>
        <end position="329"/>
    </location>
</feature>
<keyword evidence="2 4" id="KW-0560">Oxidoreductase</keyword>
<dbReference type="Pfam" id="PF02826">
    <property type="entry name" value="2-Hacid_dh_C"/>
    <property type="match status" value="1"/>
</dbReference>
<dbReference type="EMBL" id="FUXK01000032">
    <property type="protein sequence ID" value="SKA14630.1"/>
    <property type="molecule type" value="Genomic_DNA"/>
</dbReference>
<sequence>MVKIAFFDAKSYDRESFGQINKEYGYDIHFYKERLSLESVELARGKDVVCIFVNDECNAAVIDCLISMGIQLIALRCAGFNNVDIKAAKGKIPVVRVPAYSPHAVAEYAVALMLSLNRKIYRSVSRTREGNFKLKGLLGFDMYGKTVGVIGMGRIARELVKILYGFGMKILAYDLHPKPELTEQYGVKFCSLDEIYSQSDIISLHCPLTDDTRFIINKDSIAKMKDGVMIINTGRGKLIHSEDLIAGLHAHKIGAAGLDVYEEEKNYFYEDRSDRMIDDDKLALLLMMPNVIITSHQAFFTKEALHNIATTTLENIRKFKYNEELENIVLYVVK</sequence>
<dbReference type="PANTHER" id="PTHR43026:SF1">
    <property type="entry name" value="2-HYDROXYACID DEHYDROGENASE HOMOLOG 1-RELATED"/>
    <property type="match status" value="1"/>
</dbReference>
<dbReference type="SUPFAM" id="SSF51735">
    <property type="entry name" value="NAD(P)-binding Rossmann-fold domains"/>
    <property type="match status" value="1"/>
</dbReference>
<dbReference type="eggNOG" id="COG1052">
    <property type="taxonomic scope" value="Bacteria"/>
</dbReference>
<dbReference type="FunFam" id="3.40.50.720:FF:000292">
    <property type="entry name" value="Putative D-lactate dehydrogenase"/>
    <property type="match status" value="1"/>
</dbReference>
<dbReference type="InterPro" id="IPR058205">
    <property type="entry name" value="D-LDH-like"/>
</dbReference>
<evidence type="ECO:0000256" key="2">
    <source>
        <dbReference type="ARBA" id="ARBA00023002"/>
    </source>
</evidence>
<proteinExistence type="inferred from homology"/>
<dbReference type="Gene3D" id="3.40.50.720">
    <property type="entry name" value="NAD(P)-binding Rossmann-like Domain"/>
    <property type="match status" value="2"/>
</dbReference>